<name>A0A166SPX6_9AGAM</name>
<evidence type="ECO:0000313" key="2">
    <source>
        <dbReference type="EMBL" id="KZP29700.1"/>
    </source>
</evidence>
<gene>
    <name evidence="2" type="ORF">FIBSPDRAFT_987102</name>
</gene>
<organism evidence="2 3">
    <name type="scientific">Athelia psychrophila</name>
    <dbReference type="NCBI Taxonomy" id="1759441"/>
    <lineage>
        <taxon>Eukaryota</taxon>
        <taxon>Fungi</taxon>
        <taxon>Dikarya</taxon>
        <taxon>Basidiomycota</taxon>
        <taxon>Agaricomycotina</taxon>
        <taxon>Agaricomycetes</taxon>
        <taxon>Agaricomycetidae</taxon>
        <taxon>Atheliales</taxon>
        <taxon>Atheliaceae</taxon>
        <taxon>Athelia</taxon>
    </lineage>
</organism>
<accession>A0A166SPX6</accession>
<protein>
    <submittedName>
        <fullName evidence="2">Uncharacterized protein</fullName>
    </submittedName>
</protein>
<feature type="region of interest" description="Disordered" evidence="1">
    <location>
        <begin position="192"/>
        <end position="249"/>
    </location>
</feature>
<dbReference type="EMBL" id="KV417497">
    <property type="protein sequence ID" value="KZP29700.1"/>
    <property type="molecule type" value="Genomic_DNA"/>
</dbReference>
<keyword evidence="3" id="KW-1185">Reference proteome</keyword>
<evidence type="ECO:0000256" key="1">
    <source>
        <dbReference type="SAM" id="MobiDB-lite"/>
    </source>
</evidence>
<feature type="compositionally biased region" description="Polar residues" evidence="1">
    <location>
        <begin position="234"/>
        <end position="244"/>
    </location>
</feature>
<sequence>MSEYNPPPPPYEFPPPYPAIALPSRIPSLTTSEMDIETFNPVKFIEATRGANVVLDTPGPVLPAVTVDAPPATPIKAFDVLIWVSGAGCKAKQQKQDPLAFGPMTLDTSLSWADFLPCLAAEVQTAADTLMLSSLEWRYQKPANSLWIPLRAEASYVAMVKQMATARSPGIIIHMDPPRAAAIAALPWAQTAPRPSAAADEHESDDNDNCDSRRKKSSKSSSAPSTPSIRRGCVQSTRTSSASITAPPRNTICLTGPRSWCGLHKL</sequence>
<dbReference type="OrthoDB" id="3068671at2759"/>
<dbReference type="Proteomes" id="UP000076532">
    <property type="component" value="Unassembled WGS sequence"/>
</dbReference>
<feature type="compositionally biased region" description="Low complexity" evidence="1">
    <location>
        <begin position="219"/>
        <end position="231"/>
    </location>
</feature>
<proteinExistence type="predicted"/>
<reference evidence="2 3" key="1">
    <citation type="journal article" date="2016" name="Mol. Biol. Evol.">
        <title>Comparative Genomics of Early-Diverging Mushroom-Forming Fungi Provides Insights into the Origins of Lignocellulose Decay Capabilities.</title>
        <authorList>
            <person name="Nagy L.G."/>
            <person name="Riley R."/>
            <person name="Tritt A."/>
            <person name="Adam C."/>
            <person name="Daum C."/>
            <person name="Floudas D."/>
            <person name="Sun H."/>
            <person name="Yadav J.S."/>
            <person name="Pangilinan J."/>
            <person name="Larsson K.H."/>
            <person name="Matsuura K."/>
            <person name="Barry K."/>
            <person name="Labutti K."/>
            <person name="Kuo R."/>
            <person name="Ohm R.A."/>
            <person name="Bhattacharya S.S."/>
            <person name="Shirouzu T."/>
            <person name="Yoshinaga Y."/>
            <person name="Martin F.M."/>
            <person name="Grigoriev I.V."/>
            <person name="Hibbett D.S."/>
        </authorList>
    </citation>
    <scope>NUCLEOTIDE SEQUENCE [LARGE SCALE GENOMIC DNA]</scope>
    <source>
        <strain evidence="2 3">CBS 109695</strain>
    </source>
</reference>
<evidence type="ECO:0000313" key="3">
    <source>
        <dbReference type="Proteomes" id="UP000076532"/>
    </source>
</evidence>
<dbReference type="AlphaFoldDB" id="A0A166SPX6"/>